<dbReference type="Pfam" id="PF00293">
    <property type="entry name" value="NUDIX"/>
    <property type="match status" value="1"/>
</dbReference>
<name>A0AA41Q2R7_9ACTN</name>
<dbReference type="InterPro" id="IPR000086">
    <property type="entry name" value="NUDIX_hydrolase_dom"/>
</dbReference>
<dbReference type="Proteomes" id="UP001165378">
    <property type="component" value="Unassembled WGS sequence"/>
</dbReference>
<accession>A0AA41Q2R7</accession>
<feature type="domain" description="Nudix hydrolase" evidence="1">
    <location>
        <begin position="45"/>
        <end position="178"/>
    </location>
</feature>
<dbReference type="PROSITE" id="PS51462">
    <property type="entry name" value="NUDIX"/>
    <property type="match status" value="1"/>
</dbReference>
<dbReference type="EMBL" id="JAKFHA010000013">
    <property type="protein sequence ID" value="MCF2529895.1"/>
    <property type="molecule type" value="Genomic_DNA"/>
</dbReference>
<dbReference type="InterPro" id="IPR015797">
    <property type="entry name" value="NUDIX_hydrolase-like_dom_sf"/>
</dbReference>
<dbReference type="CDD" id="cd03674">
    <property type="entry name" value="NUDIX_Hydrolase"/>
    <property type="match status" value="1"/>
</dbReference>
<dbReference type="Gene3D" id="3.90.79.10">
    <property type="entry name" value="Nucleoside Triphosphate Pyrophosphohydrolase"/>
    <property type="match status" value="1"/>
</dbReference>
<dbReference type="SUPFAM" id="SSF55811">
    <property type="entry name" value="Nudix"/>
    <property type="match status" value="1"/>
</dbReference>
<evidence type="ECO:0000259" key="1">
    <source>
        <dbReference type="PROSITE" id="PS51462"/>
    </source>
</evidence>
<comment type="caution">
    <text evidence="2">The sequence shown here is derived from an EMBL/GenBank/DDBJ whole genome shotgun (WGS) entry which is preliminary data.</text>
</comment>
<dbReference type="RefSeq" id="WP_235054520.1">
    <property type="nucleotide sequence ID" value="NZ_JAKFHA010000013.1"/>
</dbReference>
<proteinExistence type="predicted"/>
<reference evidence="2" key="1">
    <citation type="submission" date="2022-01" db="EMBL/GenBank/DDBJ databases">
        <title>Genome-Based Taxonomic Classification of the Phylum Actinobacteria.</title>
        <authorList>
            <person name="Gao Y."/>
        </authorList>
    </citation>
    <scope>NUCLEOTIDE SEQUENCE</scope>
    <source>
        <strain evidence="2">KLBMP 8922</strain>
    </source>
</reference>
<evidence type="ECO:0000313" key="3">
    <source>
        <dbReference type="Proteomes" id="UP001165378"/>
    </source>
</evidence>
<evidence type="ECO:0000313" key="2">
    <source>
        <dbReference type="EMBL" id="MCF2529895.1"/>
    </source>
</evidence>
<organism evidence="2 3">
    <name type="scientific">Yinghuangia soli</name>
    <dbReference type="NCBI Taxonomy" id="2908204"/>
    <lineage>
        <taxon>Bacteria</taxon>
        <taxon>Bacillati</taxon>
        <taxon>Actinomycetota</taxon>
        <taxon>Actinomycetes</taxon>
        <taxon>Kitasatosporales</taxon>
        <taxon>Streptomycetaceae</taxon>
        <taxon>Yinghuangia</taxon>
    </lineage>
</organism>
<dbReference type="AlphaFoldDB" id="A0AA41Q2R7"/>
<sequence>MTLHDDARRVLTGWVAPDDAQARLRDGYLAHLDAYPDGMWKARREGHLTASALIVDPVGGRALLTLHPKVGLWLQTGGHCEPGDATLAAAALREAVEEGGIDDLELLPEPVCLDRHEVKCGGPDLASVHFDVEYVAVAAPDAQAAISEESLDLRWFPFDALPDKTDDAVRTLVARAAKLLG</sequence>
<gene>
    <name evidence="2" type="ORF">LZ495_22100</name>
</gene>
<keyword evidence="3" id="KW-1185">Reference proteome</keyword>
<protein>
    <submittedName>
        <fullName evidence="2">NUDIX domain-containing protein</fullName>
    </submittedName>
</protein>